<dbReference type="PANTHER" id="PTHR11239">
    <property type="entry name" value="DNA-DIRECTED RNA POLYMERASE"/>
    <property type="match status" value="1"/>
</dbReference>
<protein>
    <submittedName>
        <fullName evidence="12">DNA-directed RNA polymerase II RPB9</fullName>
    </submittedName>
</protein>
<dbReference type="AlphaFoldDB" id="A0A3R8AFS2"/>
<sequence>MMGKSMMFCPECNNMLYPREDKEKRQLQFLCRQCDYSRYPKKTDTAQHIVERTNFNFKSKEDIVISSDLSKDPTLGRVFDWRCPRCRGVGGVFYQLPERVAEDAMTLVYVCTQPGCGAWEIQQPDGQGTGEDGRREKEDDSLSSPSEPRGSCSPRENERRETVQRTERDSAANGERQCSERRRNVDRQTDTSNVHC</sequence>
<reference evidence="12 13" key="1">
    <citation type="submission" date="2017-10" db="EMBL/GenBank/DDBJ databases">
        <authorList>
            <person name="Sibley D."/>
            <person name="Venepally P."/>
            <person name="Karamycheva S."/>
            <person name="Hadjithomas M."/>
            <person name="Khan A."/>
            <person name="Brunk B."/>
            <person name="Roos D."/>
            <person name="Caler E."/>
            <person name="Lorenzi H."/>
        </authorList>
    </citation>
    <scope>NUCLEOTIDE SEQUENCE [LARGE SCALE GENOMIC DNA]</scope>
    <source>
        <strain evidence="12 13">CAST</strain>
    </source>
</reference>
<keyword evidence="7" id="KW-0804">Transcription</keyword>
<comment type="subcellular location">
    <subcellularLocation>
        <location evidence="1">Nucleus</location>
        <location evidence="1">Nucleolus</location>
    </subcellularLocation>
</comment>
<dbReference type="PANTHER" id="PTHR11239:SF1">
    <property type="entry name" value="DNA-DIRECTED RNA POLYMERASE II SUBUNIT RPB9"/>
    <property type="match status" value="1"/>
</dbReference>
<keyword evidence="4" id="KW-0479">Metal-binding</keyword>
<dbReference type="GO" id="GO:0006283">
    <property type="term" value="P:transcription-coupled nucleotide-excision repair"/>
    <property type="evidence" value="ECO:0007669"/>
    <property type="project" value="TreeGrafter"/>
</dbReference>
<evidence type="ECO:0000259" key="11">
    <source>
        <dbReference type="PROSITE" id="PS51133"/>
    </source>
</evidence>
<evidence type="ECO:0000256" key="7">
    <source>
        <dbReference type="ARBA" id="ARBA00023163"/>
    </source>
</evidence>
<dbReference type="Pfam" id="PF02150">
    <property type="entry name" value="Zn_ribbon_RPB9"/>
    <property type="match status" value="1"/>
</dbReference>
<evidence type="ECO:0000256" key="2">
    <source>
        <dbReference type="ARBA" id="ARBA00008925"/>
    </source>
</evidence>
<dbReference type="InterPro" id="IPR034012">
    <property type="entry name" value="Zn_ribbon_RPB9_C"/>
</dbReference>
<dbReference type="GO" id="GO:0001193">
    <property type="term" value="P:maintenance of transcriptional fidelity during transcription elongation by RNA polymerase II"/>
    <property type="evidence" value="ECO:0007669"/>
    <property type="project" value="TreeGrafter"/>
</dbReference>
<evidence type="ECO:0000256" key="5">
    <source>
        <dbReference type="ARBA" id="ARBA00022771"/>
    </source>
</evidence>
<feature type="compositionally biased region" description="Basic and acidic residues" evidence="10">
    <location>
        <begin position="155"/>
        <end position="170"/>
    </location>
</feature>
<accession>A0A3R8AFS2</accession>
<dbReference type="EMBL" id="AHIV02000641">
    <property type="protein sequence ID" value="RQX73279.1"/>
    <property type="molecule type" value="Genomic_DNA"/>
</dbReference>
<comment type="similarity">
    <text evidence="2">Belongs to the archaeal RpoM/eukaryotic RPA12/RPB9/RPC11 RNA polymerase family.</text>
</comment>
<dbReference type="GO" id="GO:0008270">
    <property type="term" value="F:zinc ion binding"/>
    <property type="evidence" value="ECO:0007669"/>
    <property type="project" value="UniProtKB-KW"/>
</dbReference>
<evidence type="ECO:0000256" key="3">
    <source>
        <dbReference type="ARBA" id="ARBA00022478"/>
    </source>
</evidence>
<dbReference type="InterPro" id="IPR001222">
    <property type="entry name" value="Znf_TFIIS"/>
</dbReference>
<feature type="domain" description="TFIIS-type" evidence="11">
    <location>
        <begin position="79"/>
        <end position="121"/>
    </location>
</feature>
<evidence type="ECO:0000256" key="9">
    <source>
        <dbReference type="PROSITE-ProRule" id="PRU00472"/>
    </source>
</evidence>
<dbReference type="GO" id="GO:0006367">
    <property type="term" value="P:transcription initiation at RNA polymerase II promoter"/>
    <property type="evidence" value="ECO:0007669"/>
    <property type="project" value="TreeGrafter"/>
</dbReference>
<feature type="non-terminal residue" evidence="12">
    <location>
        <position position="196"/>
    </location>
</feature>
<dbReference type="GO" id="GO:0003676">
    <property type="term" value="F:nucleic acid binding"/>
    <property type="evidence" value="ECO:0007669"/>
    <property type="project" value="InterPro"/>
</dbReference>
<evidence type="ECO:0000256" key="8">
    <source>
        <dbReference type="ARBA" id="ARBA00023242"/>
    </source>
</evidence>
<dbReference type="PROSITE" id="PS01030">
    <property type="entry name" value="RNA_POL_M_15KD"/>
    <property type="match status" value="1"/>
</dbReference>
<dbReference type="GO" id="GO:0005665">
    <property type="term" value="C:RNA polymerase II, core complex"/>
    <property type="evidence" value="ECO:0007669"/>
    <property type="project" value="TreeGrafter"/>
</dbReference>
<keyword evidence="3 12" id="KW-0240">DNA-directed RNA polymerase</keyword>
<dbReference type="InterPro" id="IPR019761">
    <property type="entry name" value="DNA-dir_RNA_pol-M_15_CS"/>
</dbReference>
<evidence type="ECO:0000313" key="12">
    <source>
        <dbReference type="EMBL" id="RQX73279.1"/>
    </source>
</evidence>
<dbReference type="InterPro" id="IPR001529">
    <property type="entry name" value="Zn_ribbon_RPB9"/>
</dbReference>
<dbReference type="PROSITE" id="PS51133">
    <property type="entry name" value="ZF_TFIIS_2"/>
    <property type="match status" value="1"/>
</dbReference>
<evidence type="ECO:0000313" key="13">
    <source>
        <dbReference type="Proteomes" id="UP000284452"/>
    </source>
</evidence>
<keyword evidence="6" id="KW-0862">Zinc</keyword>
<dbReference type="VEuPathDB" id="ToxoDB:TGCAST_202690A"/>
<dbReference type="CDD" id="cd10508">
    <property type="entry name" value="Zn-ribbon_RPB9"/>
    <property type="match status" value="1"/>
</dbReference>
<dbReference type="GO" id="GO:0003899">
    <property type="term" value="F:DNA-directed RNA polymerase activity"/>
    <property type="evidence" value="ECO:0007669"/>
    <property type="project" value="InterPro"/>
</dbReference>
<dbReference type="Gene3D" id="2.20.25.10">
    <property type="match status" value="2"/>
</dbReference>
<dbReference type="SUPFAM" id="SSF57783">
    <property type="entry name" value="Zinc beta-ribbon"/>
    <property type="match status" value="2"/>
</dbReference>
<dbReference type="Pfam" id="PF01096">
    <property type="entry name" value="Zn_ribbon_TFIIS"/>
    <property type="match status" value="1"/>
</dbReference>
<evidence type="ECO:0000256" key="4">
    <source>
        <dbReference type="ARBA" id="ARBA00022723"/>
    </source>
</evidence>
<evidence type="ECO:0000256" key="10">
    <source>
        <dbReference type="SAM" id="MobiDB-lite"/>
    </source>
</evidence>
<dbReference type="InterPro" id="IPR012164">
    <property type="entry name" value="Rpa12/Rpb9/Rpc10/TFS"/>
</dbReference>
<feature type="region of interest" description="Disordered" evidence="10">
    <location>
        <begin position="120"/>
        <end position="196"/>
    </location>
</feature>
<proteinExistence type="inferred from homology"/>
<feature type="compositionally biased region" description="Basic and acidic residues" evidence="10">
    <location>
        <begin position="177"/>
        <end position="189"/>
    </location>
</feature>
<dbReference type="SMART" id="SM00661">
    <property type="entry name" value="RPOL9"/>
    <property type="match status" value="1"/>
</dbReference>
<feature type="compositionally biased region" description="Basic and acidic residues" evidence="10">
    <location>
        <begin position="131"/>
        <end position="140"/>
    </location>
</feature>
<dbReference type="GO" id="GO:0005730">
    <property type="term" value="C:nucleolus"/>
    <property type="evidence" value="ECO:0007669"/>
    <property type="project" value="UniProtKB-SubCell"/>
</dbReference>
<name>A0A3R8AFS2_TOXGO</name>
<organism evidence="12 13">
    <name type="scientific">Toxoplasma gondii CAST</name>
    <dbReference type="NCBI Taxonomy" id="943122"/>
    <lineage>
        <taxon>Eukaryota</taxon>
        <taxon>Sar</taxon>
        <taxon>Alveolata</taxon>
        <taxon>Apicomplexa</taxon>
        <taxon>Conoidasida</taxon>
        <taxon>Coccidia</taxon>
        <taxon>Eucoccidiorida</taxon>
        <taxon>Eimeriorina</taxon>
        <taxon>Sarcocystidae</taxon>
        <taxon>Toxoplasma</taxon>
    </lineage>
</organism>
<evidence type="ECO:0000256" key="6">
    <source>
        <dbReference type="ARBA" id="ARBA00022833"/>
    </source>
</evidence>
<comment type="caution">
    <text evidence="12">The sequence shown here is derived from an EMBL/GenBank/DDBJ whole genome shotgun (WGS) entry which is preliminary data.</text>
</comment>
<dbReference type="Proteomes" id="UP000284452">
    <property type="component" value="Unassembled WGS sequence"/>
</dbReference>
<keyword evidence="8" id="KW-0539">Nucleus</keyword>
<gene>
    <name evidence="12" type="ORF">TGCAST_202690A</name>
</gene>
<keyword evidence="5 9" id="KW-0863">Zinc-finger</keyword>
<evidence type="ECO:0000256" key="1">
    <source>
        <dbReference type="ARBA" id="ARBA00004604"/>
    </source>
</evidence>